<proteinExistence type="predicted"/>
<dbReference type="AlphaFoldDB" id="A0A015U677"/>
<name>A0A015U677_BACFG</name>
<sequence>MSDFKYKEQYGVIVVCSDEKEQIQVYERLHEMGLTLKVVCV</sequence>
<evidence type="ECO:0000313" key="1">
    <source>
        <dbReference type="EMBL" id="EXY90362.1"/>
    </source>
</evidence>
<dbReference type="PATRIC" id="fig|1339316.3.peg.2823"/>
<comment type="caution">
    <text evidence="1">The sequence shown here is derived from an EMBL/GenBank/DDBJ whole genome shotgun (WGS) entry which is preliminary data.</text>
</comment>
<protein>
    <submittedName>
        <fullName evidence="1">Uncharacterized protein</fullName>
    </submittedName>
</protein>
<organism evidence="1 2">
    <name type="scientific">Bacteroides fragilis str. 3998T(B)3</name>
    <dbReference type="NCBI Taxonomy" id="1339316"/>
    <lineage>
        <taxon>Bacteria</taxon>
        <taxon>Pseudomonadati</taxon>
        <taxon>Bacteroidota</taxon>
        <taxon>Bacteroidia</taxon>
        <taxon>Bacteroidales</taxon>
        <taxon>Bacteroidaceae</taxon>
        <taxon>Bacteroides</taxon>
    </lineage>
</organism>
<dbReference type="EMBL" id="JGDB01000184">
    <property type="protein sequence ID" value="EXY90362.1"/>
    <property type="molecule type" value="Genomic_DNA"/>
</dbReference>
<dbReference type="Proteomes" id="UP000020773">
    <property type="component" value="Unassembled WGS sequence"/>
</dbReference>
<reference evidence="1 2" key="1">
    <citation type="submission" date="2014-02" db="EMBL/GenBank/DDBJ databases">
        <authorList>
            <person name="Sears C."/>
            <person name="Carroll K."/>
            <person name="Sack B.R."/>
            <person name="Qadri F."/>
            <person name="Myers L.L."/>
            <person name="Chung G.-T."/>
            <person name="Escheverria P."/>
            <person name="Fraser C.M."/>
            <person name="Sadzewicz L."/>
            <person name="Shefchek K.A."/>
            <person name="Tallon L."/>
            <person name="Das S.P."/>
            <person name="Daugherty S."/>
            <person name="Mongodin E.F."/>
        </authorList>
    </citation>
    <scope>NUCLEOTIDE SEQUENCE [LARGE SCALE GENOMIC DNA]</scope>
    <source>
        <strain evidence="2">3998T(B)3</strain>
    </source>
</reference>
<evidence type="ECO:0000313" key="2">
    <source>
        <dbReference type="Proteomes" id="UP000020773"/>
    </source>
</evidence>
<gene>
    <name evidence="1" type="ORF">M125_2963</name>
</gene>
<accession>A0A015U677</accession>